<dbReference type="PIRSF" id="PIRSF000847">
    <property type="entry name" value="Phos_ph_gly_syn"/>
    <property type="match status" value="1"/>
</dbReference>
<feature type="transmembrane region" description="Helical" evidence="17">
    <location>
        <begin position="152"/>
        <end position="173"/>
    </location>
</feature>
<dbReference type="PANTHER" id="PTHR14269:SF62">
    <property type="entry name" value="CDP-DIACYLGLYCEROL--GLYCEROL-3-PHOSPHATE 3-PHOSPHATIDYLTRANSFERASE 1, CHLOROPLASTIC"/>
    <property type="match status" value="1"/>
</dbReference>
<proteinExistence type="inferred from homology"/>
<evidence type="ECO:0000256" key="1">
    <source>
        <dbReference type="ARBA" id="ARBA00004141"/>
    </source>
</evidence>
<dbReference type="PROSITE" id="PS00379">
    <property type="entry name" value="CDP_ALCOHOL_P_TRANSF"/>
    <property type="match status" value="1"/>
</dbReference>
<evidence type="ECO:0000256" key="9">
    <source>
        <dbReference type="ARBA" id="ARBA00022989"/>
    </source>
</evidence>
<evidence type="ECO:0000313" key="18">
    <source>
        <dbReference type="EMBL" id="UZP74814.1"/>
    </source>
</evidence>
<organism evidence="18 19">
    <name type="scientific">Candidatus Paraluminiphilus aquimaris</name>
    <dbReference type="NCBI Taxonomy" id="2518994"/>
    <lineage>
        <taxon>Bacteria</taxon>
        <taxon>Pseudomonadati</taxon>
        <taxon>Pseudomonadota</taxon>
        <taxon>Gammaproteobacteria</taxon>
        <taxon>Cellvibrionales</taxon>
        <taxon>Halieaceae</taxon>
        <taxon>Candidatus Paraluminiphilus</taxon>
    </lineage>
</organism>
<keyword evidence="9 17" id="KW-1133">Transmembrane helix</keyword>
<evidence type="ECO:0000256" key="8">
    <source>
        <dbReference type="ARBA" id="ARBA00022692"/>
    </source>
</evidence>
<dbReference type="GO" id="GO:0008444">
    <property type="term" value="F:CDP-diacylglycerol-glycerol-3-phosphate 3-phosphatidyltransferase activity"/>
    <property type="evidence" value="ECO:0007669"/>
    <property type="project" value="UniProtKB-EC"/>
</dbReference>
<keyword evidence="12" id="KW-0594">Phospholipid biosynthesis</keyword>
<evidence type="ECO:0000256" key="2">
    <source>
        <dbReference type="ARBA" id="ARBA00005042"/>
    </source>
</evidence>
<keyword evidence="8 17" id="KW-0812">Transmembrane</keyword>
<dbReference type="Gene3D" id="1.20.120.1760">
    <property type="match status" value="1"/>
</dbReference>
<dbReference type="Proteomes" id="UP001317963">
    <property type="component" value="Chromosome"/>
</dbReference>
<dbReference type="RefSeq" id="WP_279241274.1">
    <property type="nucleotide sequence ID" value="NZ_CP036501.1"/>
</dbReference>
<reference evidence="18 19" key="1">
    <citation type="submission" date="2019-02" db="EMBL/GenBank/DDBJ databases">
        <title>Halieaceae_genomes.</title>
        <authorList>
            <person name="Li S.-H."/>
        </authorList>
    </citation>
    <scope>NUCLEOTIDE SEQUENCE [LARGE SCALE GENOMIC DNA]</scope>
    <source>
        <strain evidence="18 19">JH123</strain>
    </source>
</reference>
<evidence type="ECO:0000256" key="6">
    <source>
        <dbReference type="ARBA" id="ARBA00022516"/>
    </source>
</evidence>
<dbReference type="NCBIfam" id="TIGR00560">
    <property type="entry name" value="pgsA"/>
    <property type="match status" value="1"/>
</dbReference>
<keyword evidence="11 17" id="KW-0472">Membrane</keyword>
<evidence type="ECO:0000256" key="17">
    <source>
        <dbReference type="SAM" id="Phobius"/>
    </source>
</evidence>
<keyword evidence="19" id="KW-1185">Reference proteome</keyword>
<keyword evidence="7 16" id="KW-0808">Transferase</keyword>
<name>A0ABY6Q6Y0_9GAMM</name>
<evidence type="ECO:0000256" key="5">
    <source>
        <dbReference type="ARBA" id="ARBA00014944"/>
    </source>
</evidence>
<dbReference type="InterPro" id="IPR048254">
    <property type="entry name" value="CDP_ALCOHOL_P_TRANSF_CS"/>
</dbReference>
<evidence type="ECO:0000313" key="19">
    <source>
        <dbReference type="Proteomes" id="UP001317963"/>
    </source>
</evidence>
<evidence type="ECO:0000256" key="10">
    <source>
        <dbReference type="ARBA" id="ARBA00023098"/>
    </source>
</evidence>
<dbReference type="EMBL" id="CP036501">
    <property type="protein sequence ID" value="UZP74814.1"/>
    <property type="molecule type" value="Genomic_DNA"/>
</dbReference>
<comment type="catalytic activity">
    <reaction evidence="14">
        <text>a CDP-1,2-diacyl-sn-glycerol + sn-glycerol 3-phosphate = a 1,2-diacyl-sn-glycero-3-phospho-(1'-sn-glycero-3'-phosphate) + CMP + H(+)</text>
        <dbReference type="Rhea" id="RHEA:12593"/>
        <dbReference type="ChEBI" id="CHEBI:15378"/>
        <dbReference type="ChEBI" id="CHEBI:57597"/>
        <dbReference type="ChEBI" id="CHEBI:58332"/>
        <dbReference type="ChEBI" id="CHEBI:60110"/>
        <dbReference type="ChEBI" id="CHEBI:60377"/>
        <dbReference type="EC" id="2.7.8.5"/>
    </reaction>
</comment>
<evidence type="ECO:0000256" key="14">
    <source>
        <dbReference type="ARBA" id="ARBA00048586"/>
    </source>
</evidence>
<accession>A0ABY6Q6Y0</accession>
<feature type="transmembrane region" description="Helical" evidence="17">
    <location>
        <begin position="120"/>
        <end position="146"/>
    </location>
</feature>
<dbReference type="PANTHER" id="PTHR14269">
    <property type="entry name" value="CDP-DIACYLGLYCEROL--GLYCEROL-3-PHOSPHATE 3-PHOSPHATIDYLTRANSFERASE-RELATED"/>
    <property type="match status" value="1"/>
</dbReference>
<gene>
    <name evidence="18" type="primary">pgsA</name>
    <name evidence="18" type="ORF">E0F26_08715</name>
</gene>
<protein>
    <recommendedName>
        <fullName evidence="5 15">CDP-diacylglycerol--glycerol-3-phosphate 3-phosphatidyltransferase</fullName>
        <ecNumber evidence="4 15">2.7.8.5</ecNumber>
    </recommendedName>
</protein>
<dbReference type="InterPro" id="IPR000462">
    <property type="entry name" value="CDP-OH_P_trans"/>
</dbReference>
<keyword evidence="13" id="KW-1208">Phospholipid metabolism</keyword>
<comment type="pathway">
    <text evidence="2">Phospholipid metabolism; phosphatidylglycerol biosynthesis; phosphatidylglycerol from CDP-diacylglycerol: step 1/2.</text>
</comment>
<evidence type="ECO:0000256" key="13">
    <source>
        <dbReference type="ARBA" id="ARBA00023264"/>
    </source>
</evidence>
<evidence type="ECO:0000256" key="11">
    <source>
        <dbReference type="ARBA" id="ARBA00023136"/>
    </source>
</evidence>
<sequence>MRWTLPNILTLLRVGCIPFLVVAFYLAGPYAGFLSALIFLIAAITDWLDGWLARTLNQESEFGAFMDPVADKLIVATALVLLVAHYDNIWITLAAMVIIGREILVSALREWMARSGRSESVAVTIVAKFKTTLQMTAITLLLWRAFKPNNDIWLMAGYVAMAIAVFLTLWSMWNYLQVMLGKATDNETA</sequence>
<keyword evidence="10" id="KW-0443">Lipid metabolism</keyword>
<dbReference type="InterPro" id="IPR004570">
    <property type="entry name" value="Phosphatidylglycerol_P_synth"/>
</dbReference>
<evidence type="ECO:0000256" key="16">
    <source>
        <dbReference type="RuleBase" id="RU003750"/>
    </source>
</evidence>
<evidence type="ECO:0000256" key="7">
    <source>
        <dbReference type="ARBA" id="ARBA00022679"/>
    </source>
</evidence>
<dbReference type="EC" id="2.7.8.5" evidence="4 15"/>
<dbReference type="InterPro" id="IPR043130">
    <property type="entry name" value="CDP-OH_PTrfase_TM_dom"/>
</dbReference>
<keyword evidence="6" id="KW-0444">Lipid biosynthesis</keyword>
<dbReference type="Pfam" id="PF01066">
    <property type="entry name" value="CDP-OH_P_transf"/>
    <property type="match status" value="1"/>
</dbReference>
<comment type="subcellular location">
    <subcellularLocation>
        <location evidence="1">Membrane</location>
        <topology evidence="1">Multi-pass membrane protein</topology>
    </subcellularLocation>
</comment>
<evidence type="ECO:0000256" key="3">
    <source>
        <dbReference type="ARBA" id="ARBA00010441"/>
    </source>
</evidence>
<evidence type="ECO:0000256" key="4">
    <source>
        <dbReference type="ARBA" id="ARBA00013170"/>
    </source>
</evidence>
<evidence type="ECO:0000256" key="15">
    <source>
        <dbReference type="NCBIfam" id="TIGR00560"/>
    </source>
</evidence>
<comment type="similarity">
    <text evidence="3 16">Belongs to the CDP-alcohol phosphatidyltransferase class-I family.</text>
</comment>
<dbReference type="InterPro" id="IPR050324">
    <property type="entry name" value="CDP-alcohol_PTase-I"/>
</dbReference>
<evidence type="ECO:0000256" key="12">
    <source>
        <dbReference type="ARBA" id="ARBA00023209"/>
    </source>
</evidence>